<proteinExistence type="predicted"/>
<gene>
    <name evidence="2" type="ORF">WJX73_003783</name>
</gene>
<feature type="region of interest" description="Disordered" evidence="1">
    <location>
        <begin position="1"/>
        <end position="30"/>
    </location>
</feature>
<accession>A0AAW1P2Z4</accession>
<evidence type="ECO:0000256" key="1">
    <source>
        <dbReference type="SAM" id="MobiDB-lite"/>
    </source>
</evidence>
<evidence type="ECO:0000313" key="2">
    <source>
        <dbReference type="EMBL" id="KAK9803059.1"/>
    </source>
</evidence>
<protein>
    <submittedName>
        <fullName evidence="2">Uncharacterized protein</fullName>
    </submittedName>
</protein>
<name>A0AAW1P2Z4_9CHLO</name>
<reference evidence="2 3" key="1">
    <citation type="journal article" date="2024" name="Nat. Commun.">
        <title>Phylogenomics reveals the evolutionary origins of lichenization in chlorophyte algae.</title>
        <authorList>
            <person name="Puginier C."/>
            <person name="Libourel C."/>
            <person name="Otte J."/>
            <person name="Skaloud P."/>
            <person name="Haon M."/>
            <person name="Grisel S."/>
            <person name="Petersen M."/>
            <person name="Berrin J.G."/>
            <person name="Delaux P.M."/>
            <person name="Dal Grande F."/>
            <person name="Keller J."/>
        </authorList>
    </citation>
    <scope>NUCLEOTIDE SEQUENCE [LARGE SCALE GENOMIC DNA]</scope>
    <source>
        <strain evidence="2 3">SAG 2036</strain>
    </source>
</reference>
<evidence type="ECO:0000313" key="3">
    <source>
        <dbReference type="Proteomes" id="UP001465755"/>
    </source>
</evidence>
<dbReference type="AlphaFoldDB" id="A0AAW1P2Z4"/>
<comment type="caution">
    <text evidence="2">The sequence shown here is derived from an EMBL/GenBank/DDBJ whole genome shotgun (WGS) entry which is preliminary data.</text>
</comment>
<dbReference type="EMBL" id="JALJOQ010000063">
    <property type="protein sequence ID" value="KAK9803059.1"/>
    <property type="molecule type" value="Genomic_DNA"/>
</dbReference>
<organism evidence="2 3">
    <name type="scientific">Symbiochloris irregularis</name>
    <dbReference type="NCBI Taxonomy" id="706552"/>
    <lineage>
        <taxon>Eukaryota</taxon>
        <taxon>Viridiplantae</taxon>
        <taxon>Chlorophyta</taxon>
        <taxon>core chlorophytes</taxon>
        <taxon>Trebouxiophyceae</taxon>
        <taxon>Trebouxiales</taxon>
        <taxon>Trebouxiaceae</taxon>
        <taxon>Symbiochloris</taxon>
    </lineage>
</organism>
<keyword evidence="3" id="KW-1185">Reference proteome</keyword>
<sequence length="171" mass="18731">MPPSGNKDQGKSEASSLADAPALTLRNQSRTGHRSAWDHEWHTVSKFTRFEPFEGDSNKVGPFVDGMTRFLGEYGHLHDYQGYIYAYSQLTGHALATIENRSRLLGSRDLSWTFAFREGLADSLANALAGDKEFPSLNDLIAAASDVDSHLRASSQHTGDVQPLTQAAGYT</sequence>
<dbReference type="Proteomes" id="UP001465755">
    <property type="component" value="Unassembled WGS sequence"/>
</dbReference>